<gene>
    <name evidence="1" type="primary">alsK</name>
    <name evidence="1" type="ORF">GCM10011328_40390</name>
</gene>
<dbReference type="PANTHER" id="PTHR18964:SF174">
    <property type="entry name" value="D-ALLOSE KINASE-RELATED"/>
    <property type="match status" value="1"/>
</dbReference>
<dbReference type="CDD" id="cd24070">
    <property type="entry name" value="ASKHA_NBD_ROK_AlsK"/>
    <property type="match status" value="1"/>
</dbReference>
<protein>
    <submittedName>
        <fullName evidence="1">D-allose kinase</fullName>
    </submittedName>
</protein>
<dbReference type="InterPro" id="IPR043129">
    <property type="entry name" value="ATPase_NBD"/>
</dbReference>
<dbReference type="Proteomes" id="UP000627464">
    <property type="component" value="Unassembled WGS sequence"/>
</dbReference>
<keyword evidence="1" id="KW-0418">Kinase</keyword>
<keyword evidence="2" id="KW-1185">Reference proteome</keyword>
<reference evidence="2" key="1">
    <citation type="journal article" date="2019" name="Int. J. Syst. Evol. Microbiol.">
        <title>The Global Catalogue of Microorganisms (GCM) 10K type strain sequencing project: providing services to taxonomists for standard genome sequencing and annotation.</title>
        <authorList>
            <consortium name="The Broad Institute Genomics Platform"/>
            <consortium name="The Broad Institute Genome Sequencing Center for Infectious Disease"/>
            <person name="Wu L."/>
            <person name="Ma J."/>
        </authorList>
    </citation>
    <scope>NUCLEOTIDE SEQUENCE [LARGE SCALE GENOMIC DNA]</scope>
    <source>
        <strain evidence="2">CGMCC 1.12806</strain>
    </source>
</reference>
<dbReference type="Pfam" id="PF00480">
    <property type="entry name" value="ROK"/>
    <property type="match status" value="1"/>
</dbReference>
<sequence length="314" mass="34192">MPHFLGVDVGGTNTRLMLMDSQQHFRGYHKIPTQSWAGQTAPLRGLEALIVEYLRTQDPQAQVAQVMLGLPGILSRDRNTVLSLPFISALDNQPVAALLSGHLHLPVTMDKDVNHLMWWDLHQHGELPDVAVGLYLGTGLGNSLWINGDFYHGAHGGAGELGHIPLAGNPLLCPCGKTGCVETLTSGNWLTGWARQHAPQTPFADLFTRHAGHVDLIEFIARLARTVASEMNILDPEFLVLGGGVLAMDNFPLAQLEQQLRSHLRSPYPANGLSIHFSAITDETGCRGACLAAQRVFQSQPAVAARPFSFRREA</sequence>
<accession>A0ABQ1H804</accession>
<dbReference type="InterPro" id="IPR000600">
    <property type="entry name" value="ROK"/>
</dbReference>
<dbReference type="EMBL" id="BMFZ01000015">
    <property type="protein sequence ID" value="GGA60861.1"/>
    <property type="molecule type" value="Genomic_DNA"/>
</dbReference>
<keyword evidence="1" id="KW-0808">Transferase</keyword>
<dbReference type="Gene3D" id="3.30.420.40">
    <property type="match status" value="2"/>
</dbReference>
<evidence type="ECO:0000313" key="1">
    <source>
        <dbReference type="EMBL" id="GGA60861.1"/>
    </source>
</evidence>
<proteinExistence type="predicted"/>
<dbReference type="RefSeq" id="WP_188475335.1">
    <property type="nucleotide sequence ID" value="NZ_BMFZ01000015.1"/>
</dbReference>
<evidence type="ECO:0000313" key="2">
    <source>
        <dbReference type="Proteomes" id="UP000627464"/>
    </source>
</evidence>
<comment type="caution">
    <text evidence="1">The sequence shown here is derived from an EMBL/GenBank/DDBJ whole genome shotgun (WGS) entry which is preliminary data.</text>
</comment>
<dbReference type="SUPFAM" id="SSF53067">
    <property type="entry name" value="Actin-like ATPase domain"/>
    <property type="match status" value="1"/>
</dbReference>
<dbReference type="GO" id="GO:0016301">
    <property type="term" value="F:kinase activity"/>
    <property type="evidence" value="ECO:0007669"/>
    <property type="project" value="UniProtKB-KW"/>
</dbReference>
<dbReference type="NCBIfam" id="NF007251">
    <property type="entry name" value="PRK09698.1"/>
    <property type="match status" value="1"/>
</dbReference>
<organism evidence="1 2">
    <name type="scientific">Hafnia psychrotolerans</name>
    <dbReference type="NCBI Taxonomy" id="1477018"/>
    <lineage>
        <taxon>Bacteria</taxon>
        <taxon>Pseudomonadati</taxon>
        <taxon>Pseudomonadota</taxon>
        <taxon>Gammaproteobacteria</taxon>
        <taxon>Enterobacterales</taxon>
        <taxon>Hafniaceae</taxon>
        <taxon>Hafnia</taxon>
    </lineage>
</organism>
<dbReference type="PANTHER" id="PTHR18964">
    <property type="entry name" value="ROK (REPRESSOR, ORF, KINASE) FAMILY"/>
    <property type="match status" value="1"/>
</dbReference>
<name>A0ABQ1H804_9GAMM</name>